<feature type="transmembrane region" description="Helical" evidence="1">
    <location>
        <begin position="195"/>
        <end position="214"/>
    </location>
</feature>
<protein>
    <recommendedName>
        <fullName evidence="4">Galactan 5-O-arabinofuranosyltransferase</fullName>
    </recommendedName>
</protein>
<keyword evidence="3" id="KW-1185">Reference proteome</keyword>
<feature type="transmembrane region" description="Helical" evidence="1">
    <location>
        <begin position="255"/>
        <end position="272"/>
    </location>
</feature>
<feature type="transmembrane region" description="Helical" evidence="1">
    <location>
        <begin position="309"/>
        <end position="331"/>
    </location>
</feature>
<evidence type="ECO:0000256" key="1">
    <source>
        <dbReference type="SAM" id="Phobius"/>
    </source>
</evidence>
<feature type="transmembrane region" description="Helical" evidence="1">
    <location>
        <begin position="226"/>
        <end position="243"/>
    </location>
</feature>
<accession>A0ABT6CTH4</accession>
<feature type="transmembrane region" description="Helical" evidence="1">
    <location>
        <begin position="43"/>
        <end position="64"/>
    </location>
</feature>
<proteinExistence type="predicted"/>
<gene>
    <name evidence="2" type="ORF">P4U43_06120</name>
</gene>
<comment type="caution">
    <text evidence="2">The sequence shown here is derived from an EMBL/GenBank/DDBJ whole genome shotgun (WGS) entry which is preliminary data.</text>
</comment>
<feature type="transmembrane region" description="Helical" evidence="1">
    <location>
        <begin position="430"/>
        <end position="453"/>
    </location>
</feature>
<evidence type="ECO:0000313" key="3">
    <source>
        <dbReference type="Proteomes" id="UP001220456"/>
    </source>
</evidence>
<name>A0ABT6CTH4_9MICC</name>
<feature type="transmembrane region" description="Helical" evidence="1">
    <location>
        <begin position="169"/>
        <end position="188"/>
    </location>
</feature>
<dbReference type="EMBL" id="JAROKN010000009">
    <property type="protein sequence ID" value="MDF9277368.1"/>
    <property type="molecule type" value="Genomic_DNA"/>
</dbReference>
<feature type="transmembrane region" description="Helical" evidence="1">
    <location>
        <begin position="278"/>
        <end position="297"/>
    </location>
</feature>
<organism evidence="2 3">
    <name type="scientific">Arthrobacter vasquezii</name>
    <dbReference type="NCBI Taxonomy" id="2977629"/>
    <lineage>
        <taxon>Bacteria</taxon>
        <taxon>Bacillati</taxon>
        <taxon>Actinomycetota</taxon>
        <taxon>Actinomycetes</taxon>
        <taxon>Micrococcales</taxon>
        <taxon>Micrococcaceae</taxon>
        <taxon>Arthrobacter</taxon>
    </lineage>
</organism>
<feature type="transmembrane region" description="Helical" evidence="1">
    <location>
        <begin position="394"/>
        <end position="410"/>
    </location>
</feature>
<keyword evidence="1" id="KW-0472">Membrane</keyword>
<reference evidence="2 3" key="1">
    <citation type="journal article" date="2023" name="Int. J. Syst. Evol. Microbiol.">
        <title>Arthrobacter vasquezii sp. nov., isolated from a soil sample from Union Glacier, Antarctica.</title>
        <authorList>
            <person name="Valenzuela-Ibaceta F."/>
            <person name="Carrasco V."/>
            <person name="Lagos-Moraga S."/>
            <person name="Dietz-Vargas C."/>
            <person name="Navarro C.A."/>
            <person name="Perez-Donoso J.M."/>
        </authorList>
    </citation>
    <scope>NUCLEOTIDE SEQUENCE [LARGE SCALE GENOMIC DNA]</scope>
    <source>
        <strain evidence="2 3">EH-1B-1</strain>
    </source>
</reference>
<evidence type="ECO:0008006" key="4">
    <source>
        <dbReference type="Google" id="ProtNLM"/>
    </source>
</evidence>
<feature type="transmembrane region" description="Helical" evidence="1">
    <location>
        <begin position="474"/>
        <end position="491"/>
    </location>
</feature>
<feature type="transmembrane region" description="Helical" evidence="1">
    <location>
        <begin position="370"/>
        <end position="387"/>
    </location>
</feature>
<dbReference type="InterPro" id="IPR046671">
    <property type="entry name" value="DUF6541"/>
</dbReference>
<evidence type="ECO:0000313" key="2">
    <source>
        <dbReference type="EMBL" id="MDF9277368.1"/>
    </source>
</evidence>
<feature type="transmembrane region" description="Helical" evidence="1">
    <location>
        <begin position="76"/>
        <end position="97"/>
    </location>
</feature>
<dbReference type="Pfam" id="PF20176">
    <property type="entry name" value="DUF6541"/>
    <property type="match status" value="1"/>
</dbReference>
<dbReference type="Proteomes" id="UP001220456">
    <property type="component" value="Unassembled WGS sequence"/>
</dbReference>
<sequence length="649" mass="69128">MLLLARLDAFTATVLGPAVTLFLLAVSSVLVDAAQLPWNAYTAAGSVLLFWIVALVICRIWILPQYVGVLTSASRTVRAAVAGGVLTATALTSLALARGIGTADRVSQGWDPIFHSNVLQWIRDSGSATPWTIAPIYAEERTSYYPAGWHSFVSLYPGSLTEAANSSTIVIGAVVWPLGLALLASVVLPRVPATWAIAPVIGASFVSFPFAQLLRSGQWPNGLASALVPGVLAVVIQLLYRICSPDRNKRWSGDTAWLATVAVLALLGAVAAHPSSVFALLVAALPFAGSALLPSLIQGFRSRPSRTLVLVGVALLAAGGMAATLASSPLLHSVVSYPRAVRAVFPDSIWFALFDLPRFPVLSGPTIEELNLIVGLLMVSGAILSLLRKETRPLAMSLASFVLLHILAAGPENPLRWLTGVWYKDTQRIAPFIAMLGSICAAFGLVAGVSALVRGADRFVRNVSKRPMRDRTDFVTGLVLIGILISIYVTSSNFRSADRIAVSARNYITNPQTSLGVLSPGEQEFIEMAGSKLPKDAKIIGDPFNGAAAFYTLTGHEVVYTQLGSASGGIEEKKLLQARFNEIHTNDAVCDALQHVGATHFYEDAPGMSHGSSSLSAWPGFYDVPTDSGFRRVEAEGPWTLYEIVACRQ</sequence>
<keyword evidence="1" id="KW-1133">Transmembrane helix</keyword>
<keyword evidence="1" id="KW-0812">Transmembrane</keyword>